<comment type="caution">
    <text evidence="2">The sequence shown here is derived from an EMBL/GenBank/DDBJ whole genome shotgun (WGS) entry which is preliminary data.</text>
</comment>
<feature type="signal peptide" evidence="1">
    <location>
        <begin position="1"/>
        <end position="30"/>
    </location>
</feature>
<organism evidence="2 3">
    <name type="scientific">Eiseniibacteriota bacterium</name>
    <dbReference type="NCBI Taxonomy" id="2212470"/>
    <lineage>
        <taxon>Bacteria</taxon>
        <taxon>Candidatus Eiseniibacteriota</taxon>
    </lineage>
</organism>
<dbReference type="AlphaFoldDB" id="A0A933SFG9"/>
<protein>
    <submittedName>
        <fullName evidence="2">Uncharacterized protein</fullName>
    </submittedName>
</protein>
<evidence type="ECO:0000313" key="3">
    <source>
        <dbReference type="Proteomes" id="UP000696931"/>
    </source>
</evidence>
<evidence type="ECO:0000313" key="2">
    <source>
        <dbReference type="EMBL" id="MBI5170778.1"/>
    </source>
</evidence>
<sequence>MKRSSSLVVALSALALLAAGLVVMPKTSMATGTEKCPTEGGVKIEGGPYHYCTSDGSLIVSVCVKAGNRTFSFFKDGTDGCYGVKGLGTSCVYVEGGGTGRDCKDISNVVFYLEKK</sequence>
<keyword evidence="1" id="KW-0732">Signal</keyword>
<dbReference type="EMBL" id="JACRIW010000108">
    <property type="protein sequence ID" value="MBI5170778.1"/>
    <property type="molecule type" value="Genomic_DNA"/>
</dbReference>
<proteinExistence type="predicted"/>
<gene>
    <name evidence="2" type="ORF">HZA61_14915</name>
</gene>
<accession>A0A933SFG9</accession>
<feature type="chain" id="PRO_5038139837" evidence="1">
    <location>
        <begin position="31"/>
        <end position="116"/>
    </location>
</feature>
<dbReference type="Proteomes" id="UP000696931">
    <property type="component" value="Unassembled WGS sequence"/>
</dbReference>
<name>A0A933SFG9_UNCEI</name>
<reference evidence="2" key="1">
    <citation type="submission" date="2020-07" db="EMBL/GenBank/DDBJ databases">
        <title>Huge and variable diversity of episymbiotic CPR bacteria and DPANN archaea in groundwater ecosystems.</title>
        <authorList>
            <person name="He C.Y."/>
            <person name="Keren R."/>
            <person name="Whittaker M."/>
            <person name="Farag I.F."/>
            <person name="Doudna J."/>
            <person name="Cate J.H.D."/>
            <person name="Banfield J.F."/>
        </authorList>
    </citation>
    <scope>NUCLEOTIDE SEQUENCE</scope>
    <source>
        <strain evidence="2">NC_groundwater_1813_Pr3_B-0.1um_71_17</strain>
    </source>
</reference>
<evidence type="ECO:0000256" key="1">
    <source>
        <dbReference type="SAM" id="SignalP"/>
    </source>
</evidence>